<dbReference type="STRING" id="574087.Acear_0873"/>
<dbReference type="EMBL" id="CP002105">
    <property type="protein sequence ID" value="ADL12407.1"/>
    <property type="molecule type" value="Genomic_DNA"/>
</dbReference>
<protein>
    <submittedName>
        <fullName evidence="3">Diguanylate cyclase</fullName>
    </submittedName>
</protein>
<dbReference type="SMART" id="SM00267">
    <property type="entry name" value="GGDEF"/>
    <property type="match status" value="1"/>
</dbReference>
<feature type="domain" description="GGDEF" evidence="2">
    <location>
        <begin position="161"/>
        <end position="291"/>
    </location>
</feature>
<dbReference type="PANTHER" id="PTHR45138:SF9">
    <property type="entry name" value="DIGUANYLATE CYCLASE DGCM-RELATED"/>
    <property type="match status" value="1"/>
</dbReference>
<evidence type="ECO:0000259" key="2">
    <source>
        <dbReference type="PROSITE" id="PS50887"/>
    </source>
</evidence>
<dbReference type="KEGG" id="aar:Acear_0873"/>
<dbReference type="GO" id="GO:1902201">
    <property type="term" value="P:negative regulation of bacterial-type flagellum-dependent cell motility"/>
    <property type="evidence" value="ECO:0007669"/>
    <property type="project" value="TreeGrafter"/>
</dbReference>
<dbReference type="InterPro" id="IPR050469">
    <property type="entry name" value="Diguanylate_Cyclase"/>
</dbReference>
<sequence>MCEVREASVACLGGGSLNISKKEINNKKIHEVFITDAEDLESTFLLKEGSYKEIHLKFCNSLLEKDNYIFVSYIFKLDNNYCLIGERKNVEDKEALEKISLLNNELANKTRKLTKKNKKLQQAKDEIEKLSKTDELTGLANRRHFMNYLQKIFSQAQRYSQSLSLVMIDLDKFKNINDTYGHDAGDKVLSALGDLLNNETRNEDLAARIGGEEFIVILTQTDLNDARNYAERIRKKISKLNIESIPVKITASLGVATMKNNDDYESIFNRADEALYKAKNSGRDKVCKYKGYKL</sequence>
<dbReference type="InterPro" id="IPR043128">
    <property type="entry name" value="Rev_trsase/Diguanyl_cyclase"/>
</dbReference>
<dbReference type="RefSeq" id="WP_013277853.1">
    <property type="nucleotide sequence ID" value="NC_014378.1"/>
</dbReference>
<proteinExistence type="predicted"/>
<dbReference type="SUPFAM" id="SSF55073">
    <property type="entry name" value="Nucleotide cyclase"/>
    <property type="match status" value="1"/>
</dbReference>
<dbReference type="InterPro" id="IPR029787">
    <property type="entry name" value="Nucleotide_cyclase"/>
</dbReference>
<dbReference type="Proteomes" id="UP000001661">
    <property type="component" value="Chromosome"/>
</dbReference>
<dbReference type="GO" id="GO:0005886">
    <property type="term" value="C:plasma membrane"/>
    <property type="evidence" value="ECO:0007669"/>
    <property type="project" value="TreeGrafter"/>
</dbReference>
<keyword evidence="1" id="KW-0175">Coiled coil</keyword>
<dbReference type="AlphaFoldDB" id="D9QPG6"/>
<accession>D9QPG6</accession>
<evidence type="ECO:0000313" key="4">
    <source>
        <dbReference type="Proteomes" id="UP000001661"/>
    </source>
</evidence>
<dbReference type="InterPro" id="IPR000160">
    <property type="entry name" value="GGDEF_dom"/>
</dbReference>
<evidence type="ECO:0000256" key="1">
    <source>
        <dbReference type="SAM" id="Coils"/>
    </source>
</evidence>
<dbReference type="NCBIfam" id="TIGR00254">
    <property type="entry name" value="GGDEF"/>
    <property type="match status" value="1"/>
</dbReference>
<organism evidence="3 4">
    <name type="scientific">Acetohalobium arabaticum (strain ATCC 49924 / DSM 5501 / Z-7288)</name>
    <dbReference type="NCBI Taxonomy" id="574087"/>
    <lineage>
        <taxon>Bacteria</taxon>
        <taxon>Bacillati</taxon>
        <taxon>Bacillota</taxon>
        <taxon>Clostridia</taxon>
        <taxon>Halanaerobiales</taxon>
        <taxon>Halobacteroidaceae</taxon>
        <taxon>Acetohalobium</taxon>
    </lineage>
</organism>
<feature type="coiled-coil region" evidence="1">
    <location>
        <begin position="99"/>
        <end position="133"/>
    </location>
</feature>
<dbReference type="PROSITE" id="PS50887">
    <property type="entry name" value="GGDEF"/>
    <property type="match status" value="1"/>
</dbReference>
<dbReference type="FunFam" id="3.30.70.270:FF:000001">
    <property type="entry name" value="Diguanylate cyclase domain protein"/>
    <property type="match status" value="1"/>
</dbReference>
<dbReference type="GO" id="GO:0043709">
    <property type="term" value="P:cell adhesion involved in single-species biofilm formation"/>
    <property type="evidence" value="ECO:0007669"/>
    <property type="project" value="TreeGrafter"/>
</dbReference>
<dbReference type="eggNOG" id="COG3706">
    <property type="taxonomic scope" value="Bacteria"/>
</dbReference>
<dbReference type="Pfam" id="PF00990">
    <property type="entry name" value="GGDEF"/>
    <property type="match status" value="1"/>
</dbReference>
<keyword evidence="4" id="KW-1185">Reference proteome</keyword>
<dbReference type="GO" id="GO:0052621">
    <property type="term" value="F:diguanylate cyclase activity"/>
    <property type="evidence" value="ECO:0007669"/>
    <property type="project" value="TreeGrafter"/>
</dbReference>
<name>D9QPG6_ACEAZ</name>
<dbReference type="PANTHER" id="PTHR45138">
    <property type="entry name" value="REGULATORY COMPONENTS OF SENSORY TRANSDUCTION SYSTEM"/>
    <property type="match status" value="1"/>
</dbReference>
<dbReference type="OrthoDB" id="9805474at2"/>
<dbReference type="CDD" id="cd01949">
    <property type="entry name" value="GGDEF"/>
    <property type="match status" value="1"/>
</dbReference>
<reference evidence="3 4" key="1">
    <citation type="journal article" date="2010" name="Stand. Genomic Sci.">
        <title>Complete genome sequence of Acetohalobium arabaticum type strain (Z-7288).</title>
        <authorList>
            <person name="Sikorski J."/>
            <person name="Lapidus A."/>
            <person name="Chertkov O."/>
            <person name="Lucas S."/>
            <person name="Copeland A."/>
            <person name="Glavina Del Rio T."/>
            <person name="Nolan M."/>
            <person name="Tice H."/>
            <person name="Cheng J.F."/>
            <person name="Han C."/>
            <person name="Brambilla E."/>
            <person name="Pitluck S."/>
            <person name="Liolios K."/>
            <person name="Ivanova N."/>
            <person name="Mavromatis K."/>
            <person name="Mikhailova N."/>
            <person name="Pati A."/>
            <person name="Bruce D."/>
            <person name="Detter C."/>
            <person name="Tapia R."/>
            <person name="Goodwin L."/>
            <person name="Chen A."/>
            <person name="Palaniappan K."/>
            <person name="Land M."/>
            <person name="Hauser L."/>
            <person name="Chang Y.J."/>
            <person name="Jeffries C.D."/>
            <person name="Rohde M."/>
            <person name="Goker M."/>
            <person name="Spring S."/>
            <person name="Woyke T."/>
            <person name="Bristow J."/>
            <person name="Eisen J.A."/>
            <person name="Markowitz V."/>
            <person name="Hugenholtz P."/>
            <person name="Kyrpides N.C."/>
            <person name="Klenk H.P."/>
        </authorList>
    </citation>
    <scope>NUCLEOTIDE SEQUENCE [LARGE SCALE GENOMIC DNA]</scope>
    <source>
        <strain evidence="4">ATCC 49924 / DSM 5501 / Z-7288</strain>
    </source>
</reference>
<dbReference type="Gene3D" id="3.30.70.270">
    <property type="match status" value="1"/>
</dbReference>
<gene>
    <name evidence="3" type="ordered locus">Acear_0873</name>
</gene>
<dbReference type="HOGENOM" id="CLU_000445_11_24_9"/>
<evidence type="ECO:0000313" key="3">
    <source>
        <dbReference type="EMBL" id="ADL12407.1"/>
    </source>
</evidence>